<dbReference type="Proteomes" id="UP001602119">
    <property type="component" value="Unassembled WGS sequence"/>
</dbReference>
<protein>
    <submittedName>
        <fullName evidence="1">Uncharacterized protein</fullName>
    </submittedName>
</protein>
<dbReference type="RefSeq" id="WP_387343083.1">
    <property type="nucleotide sequence ID" value="NZ_JBIAXI010000010.1"/>
</dbReference>
<gene>
    <name evidence="1" type="ORF">ACFY05_18160</name>
</gene>
<proteinExistence type="predicted"/>
<accession>A0ABW6V628</accession>
<evidence type="ECO:0000313" key="2">
    <source>
        <dbReference type="Proteomes" id="UP001602119"/>
    </source>
</evidence>
<sequence length="58" mass="6530">MGNVNQACDEKRKLVSELRDLDENKPVENTSGEGAVKIEIRRLDRLETTERLSNSTGN</sequence>
<evidence type="ECO:0000313" key="1">
    <source>
        <dbReference type="EMBL" id="MFF4774777.1"/>
    </source>
</evidence>
<keyword evidence="2" id="KW-1185">Reference proteome</keyword>
<reference evidence="1 2" key="1">
    <citation type="submission" date="2024-10" db="EMBL/GenBank/DDBJ databases">
        <title>The Natural Products Discovery Center: Release of the First 8490 Sequenced Strains for Exploring Actinobacteria Biosynthetic Diversity.</title>
        <authorList>
            <person name="Kalkreuter E."/>
            <person name="Kautsar S.A."/>
            <person name="Yang D."/>
            <person name="Bader C.D."/>
            <person name="Teijaro C.N."/>
            <person name="Fluegel L."/>
            <person name="Davis C.M."/>
            <person name="Simpson J.R."/>
            <person name="Lauterbach L."/>
            <person name="Steele A.D."/>
            <person name="Gui C."/>
            <person name="Meng S."/>
            <person name="Li G."/>
            <person name="Viehrig K."/>
            <person name="Ye F."/>
            <person name="Su P."/>
            <person name="Kiefer A.F."/>
            <person name="Nichols A."/>
            <person name="Cepeda A.J."/>
            <person name="Yan W."/>
            <person name="Fan B."/>
            <person name="Jiang Y."/>
            <person name="Adhikari A."/>
            <person name="Zheng C.-J."/>
            <person name="Schuster L."/>
            <person name="Cowan T.M."/>
            <person name="Smanski M.J."/>
            <person name="Chevrette M.G."/>
            <person name="De Carvalho L.P.S."/>
            <person name="Shen B."/>
        </authorList>
    </citation>
    <scope>NUCLEOTIDE SEQUENCE [LARGE SCALE GENOMIC DNA]</scope>
    <source>
        <strain evidence="1 2">NPDC001281</strain>
    </source>
</reference>
<organism evidence="1 2">
    <name type="scientific">Microtetraspora fusca</name>
    <dbReference type="NCBI Taxonomy" id="1997"/>
    <lineage>
        <taxon>Bacteria</taxon>
        <taxon>Bacillati</taxon>
        <taxon>Actinomycetota</taxon>
        <taxon>Actinomycetes</taxon>
        <taxon>Streptosporangiales</taxon>
        <taxon>Streptosporangiaceae</taxon>
        <taxon>Microtetraspora</taxon>
    </lineage>
</organism>
<comment type="caution">
    <text evidence="1">The sequence shown here is derived from an EMBL/GenBank/DDBJ whole genome shotgun (WGS) entry which is preliminary data.</text>
</comment>
<dbReference type="EMBL" id="JBIAXI010000010">
    <property type="protein sequence ID" value="MFF4774777.1"/>
    <property type="molecule type" value="Genomic_DNA"/>
</dbReference>
<name>A0ABW6V628_MICFU</name>